<keyword evidence="1" id="KW-0732">Signal</keyword>
<dbReference type="PROSITE" id="PS51257">
    <property type="entry name" value="PROKAR_LIPOPROTEIN"/>
    <property type="match status" value="1"/>
</dbReference>
<dbReference type="Proteomes" id="UP000557899">
    <property type="component" value="Unassembled WGS sequence"/>
</dbReference>
<proteinExistence type="predicted"/>
<feature type="chain" id="PRO_5038844961" evidence="1">
    <location>
        <begin position="20"/>
        <end position="105"/>
    </location>
</feature>
<accession>A0A7X6SV77</accession>
<name>A0A7X6SV77_9CORY</name>
<dbReference type="AlphaFoldDB" id="A0A7X6SV77"/>
<sequence length="105" mass="10834">MRRIPALPTLLSAASLVLAGCSSEAADTPPPSSGATVSAIASTTDETPDAGEVRDFVVTAHGTFNTGWAMTFLPGTDHLLIAERRGALQLRDQTTGKVTEVTGLP</sequence>
<gene>
    <name evidence="2" type="ORF">GX859_06305</name>
</gene>
<comment type="caution">
    <text evidence="2">The sequence shown here is derived from an EMBL/GenBank/DDBJ whole genome shotgun (WGS) entry which is preliminary data.</text>
</comment>
<evidence type="ECO:0000313" key="2">
    <source>
        <dbReference type="EMBL" id="NLA55893.1"/>
    </source>
</evidence>
<feature type="signal peptide" evidence="1">
    <location>
        <begin position="1"/>
        <end position="19"/>
    </location>
</feature>
<organism evidence="2 3">
    <name type="scientific">Corynebacterium humireducens</name>
    <dbReference type="NCBI Taxonomy" id="1223514"/>
    <lineage>
        <taxon>Bacteria</taxon>
        <taxon>Bacillati</taxon>
        <taxon>Actinomycetota</taxon>
        <taxon>Actinomycetes</taxon>
        <taxon>Mycobacteriales</taxon>
        <taxon>Corynebacteriaceae</taxon>
        <taxon>Corynebacterium</taxon>
    </lineage>
</organism>
<evidence type="ECO:0000313" key="3">
    <source>
        <dbReference type="Proteomes" id="UP000557899"/>
    </source>
</evidence>
<dbReference type="EMBL" id="JAAZHI010000136">
    <property type="protein sequence ID" value="NLA55893.1"/>
    <property type="molecule type" value="Genomic_DNA"/>
</dbReference>
<protein>
    <submittedName>
        <fullName evidence="2">PQQ-dependent sugar dehydrogenase</fullName>
    </submittedName>
</protein>
<reference evidence="2 3" key="1">
    <citation type="journal article" date="2020" name="Biotechnol. Biofuels">
        <title>New insights from the biogas microbiome by comprehensive genome-resolved metagenomics of nearly 1600 species originating from multiple anaerobic digesters.</title>
        <authorList>
            <person name="Campanaro S."/>
            <person name="Treu L."/>
            <person name="Rodriguez-R L.M."/>
            <person name="Kovalovszki A."/>
            <person name="Ziels R.M."/>
            <person name="Maus I."/>
            <person name="Zhu X."/>
            <person name="Kougias P.G."/>
            <person name="Basile A."/>
            <person name="Luo G."/>
            <person name="Schluter A."/>
            <person name="Konstantinidis K.T."/>
            <person name="Angelidaki I."/>
        </authorList>
    </citation>
    <scope>NUCLEOTIDE SEQUENCE [LARGE SCALE GENOMIC DNA]</scope>
    <source>
        <strain evidence="2">AS15tlH2ME_198</strain>
    </source>
</reference>
<feature type="non-terminal residue" evidence="2">
    <location>
        <position position="105"/>
    </location>
</feature>
<evidence type="ECO:0000256" key="1">
    <source>
        <dbReference type="SAM" id="SignalP"/>
    </source>
</evidence>